<dbReference type="PROSITE" id="PS51273">
    <property type="entry name" value="GATASE_TYPE_1"/>
    <property type="match status" value="1"/>
</dbReference>
<dbReference type="GO" id="GO:0005829">
    <property type="term" value="C:cytosol"/>
    <property type="evidence" value="ECO:0007669"/>
    <property type="project" value="TreeGrafter"/>
</dbReference>
<dbReference type="PANTHER" id="PTHR43235">
    <property type="entry name" value="GLUTAMINE AMIDOTRANSFERASE PB2B2.05-RELATED"/>
    <property type="match status" value="1"/>
</dbReference>
<dbReference type="PANTHER" id="PTHR43235:SF1">
    <property type="entry name" value="GLUTAMINE AMIDOTRANSFERASE PB2B2.05-RELATED"/>
    <property type="match status" value="1"/>
</dbReference>
<dbReference type="Gene3D" id="3.40.50.880">
    <property type="match status" value="1"/>
</dbReference>
<dbReference type="InterPro" id="IPR029062">
    <property type="entry name" value="Class_I_gatase-like"/>
</dbReference>
<dbReference type="AlphaFoldDB" id="A0A7D4CS77"/>
<evidence type="ECO:0000313" key="2">
    <source>
        <dbReference type="EMBL" id="QKG80645.1"/>
    </source>
</evidence>
<dbReference type="PROSITE" id="PS51257">
    <property type="entry name" value="PROKAR_LIPOPROTEIN"/>
    <property type="match status" value="1"/>
</dbReference>
<dbReference type="Pfam" id="PF07722">
    <property type="entry name" value="Peptidase_C26"/>
    <property type="match status" value="1"/>
</dbReference>
<keyword evidence="3" id="KW-1185">Reference proteome</keyword>
<accession>A0A7D4CS77</accession>
<sequence length="372" mass="42181">MKKFTWIWYTFYLLIAVGLLSCKKGGNNIIIKVNDIGRKEKVLLLLHPTQNNIQTFNYLMSNQILPLPSKVKVVGVYHTGEKYDYANSLEYIKRNGLVNFKLLPVDDKISEDNIFSVNDCSGTFAKLVSVADGIIFTGGPDIPPSIYNEKTSLLTNITDPVRHYFEISFMFHLIGGKNDTLFLPMLESKPNLPVLGICLGMQTMNVAAGGTLIQDIPTELYGVSNVEDALLMQSNELHRNYNSNYAIDDKLTWGNFHQIDIVDEPLKSFCQGKPWVLSSHHQCVGEMGRGLKVVARSMDGKVVEAIAHNKYPNVIGVQFHPEPILLYSKDDFLRFIPNHPSRLTYRDMYSGQAGEIFHRNFWKWFGQKVVAR</sequence>
<proteinExistence type="predicted"/>
<protein>
    <submittedName>
        <fullName evidence="2">Gamma-glutamyl-gamma-aminobutyrate hydrolase family protein</fullName>
    </submittedName>
</protein>
<keyword evidence="1" id="KW-0472">Membrane</keyword>
<dbReference type="RefSeq" id="WP_173075569.1">
    <property type="nucleotide sequence ID" value="NZ_CP041345.1"/>
</dbReference>
<dbReference type="SUPFAM" id="SSF52317">
    <property type="entry name" value="Class I glutamine amidotransferase-like"/>
    <property type="match status" value="1"/>
</dbReference>
<gene>
    <name evidence="2" type="ORF">FHG85_10325</name>
</gene>
<dbReference type="InterPro" id="IPR044668">
    <property type="entry name" value="PuuD-like"/>
</dbReference>
<reference evidence="2 3" key="1">
    <citation type="submission" date="2019-07" db="EMBL/GenBank/DDBJ databases">
        <title>Thalassofilum flectens gen. nov., sp. nov., a novel moderate thermophilic anaerobe from a shallow sea hot spring in Kunashir Island (Russia), representing a new family in the order Bacteroidales, and proposal of Thalassofilacea fam. nov.</title>
        <authorList>
            <person name="Kochetkova T.V."/>
            <person name="Podosokorskaya O.A."/>
            <person name="Novikov A."/>
            <person name="Elcheninov A.G."/>
            <person name="Toshchakov S.V."/>
            <person name="Kublanov I.V."/>
        </authorList>
    </citation>
    <scope>NUCLEOTIDE SEQUENCE [LARGE SCALE GENOMIC DNA]</scope>
    <source>
        <strain evidence="2 3">38-H</strain>
    </source>
</reference>
<evidence type="ECO:0000313" key="3">
    <source>
        <dbReference type="Proteomes" id="UP000500961"/>
    </source>
</evidence>
<organism evidence="2 3">
    <name type="scientific">Tenuifilum thalassicum</name>
    <dbReference type="NCBI Taxonomy" id="2590900"/>
    <lineage>
        <taxon>Bacteria</taxon>
        <taxon>Pseudomonadati</taxon>
        <taxon>Bacteroidota</taxon>
        <taxon>Bacteroidia</taxon>
        <taxon>Bacteroidales</taxon>
        <taxon>Tenuifilaceae</taxon>
        <taxon>Tenuifilum</taxon>
    </lineage>
</organism>
<dbReference type="KEGG" id="ttz:FHG85_10325"/>
<dbReference type="Proteomes" id="UP000500961">
    <property type="component" value="Chromosome"/>
</dbReference>
<name>A0A7D4CS77_9BACT</name>
<dbReference type="EMBL" id="CP041345">
    <property type="protein sequence ID" value="QKG80645.1"/>
    <property type="molecule type" value="Genomic_DNA"/>
</dbReference>
<keyword evidence="1" id="KW-0812">Transmembrane</keyword>
<dbReference type="GO" id="GO:0016811">
    <property type="term" value="F:hydrolase activity, acting on carbon-nitrogen (but not peptide) bonds, in linear amides"/>
    <property type="evidence" value="ECO:0007669"/>
    <property type="project" value="InterPro"/>
</dbReference>
<dbReference type="InterPro" id="IPR011697">
    <property type="entry name" value="Peptidase_C26"/>
</dbReference>
<keyword evidence="2" id="KW-0378">Hydrolase</keyword>
<feature type="transmembrane region" description="Helical" evidence="1">
    <location>
        <begin position="6"/>
        <end position="22"/>
    </location>
</feature>
<evidence type="ECO:0000256" key="1">
    <source>
        <dbReference type="SAM" id="Phobius"/>
    </source>
</evidence>
<keyword evidence="1" id="KW-1133">Transmembrane helix</keyword>